<evidence type="ECO:0000313" key="2">
    <source>
        <dbReference type="Proteomes" id="UP000261828"/>
    </source>
</evidence>
<keyword evidence="2" id="KW-1185">Reference proteome</keyword>
<reference evidence="1 2" key="1">
    <citation type="submission" date="2018-08" db="EMBL/GenBank/DDBJ databases">
        <title>Muricauda nanhaiensis sp. nov., isolated from seawater of the South China Sea.</title>
        <authorList>
            <person name="Dang Y."/>
        </authorList>
    </citation>
    <scope>NUCLEOTIDE SEQUENCE [LARGE SCALE GENOMIC DNA]</scope>
    <source>
        <strain evidence="1 2">SM1704</strain>
    </source>
</reference>
<accession>A0A371JP17</accession>
<protein>
    <submittedName>
        <fullName evidence="1">Uncharacterized protein</fullName>
    </submittedName>
</protein>
<comment type="caution">
    <text evidence="1">The sequence shown here is derived from an EMBL/GenBank/DDBJ whole genome shotgun (WGS) entry which is preliminary data.</text>
</comment>
<proteinExistence type="predicted"/>
<organism evidence="1 2">
    <name type="scientific">Flagellimonas nanhaiensis</name>
    <dbReference type="NCBI Taxonomy" id="2292706"/>
    <lineage>
        <taxon>Bacteria</taxon>
        <taxon>Pseudomonadati</taxon>
        <taxon>Bacteroidota</taxon>
        <taxon>Flavobacteriia</taxon>
        <taxon>Flavobacteriales</taxon>
        <taxon>Flavobacteriaceae</taxon>
        <taxon>Flagellimonas</taxon>
    </lineage>
</organism>
<evidence type="ECO:0000313" key="1">
    <source>
        <dbReference type="EMBL" id="RDY59231.1"/>
    </source>
</evidence>
<feature type="non-terminal residue" evidence="1">
    <location>
        <position position="1"/>
    </location>
</feature>
<sequence length="75" mass="8573">KKIGPNRPNLTSVQTQPYQLSGCKYNQVIFSPQIVLNYFFALKLNKVAKCCFSDATCKIILVFFMKRNSRPNQIG</sequence>
<dbReference type="AlphaFoldDB" id="A0A371JP17"/>
<gene>
    <name evidence="1" type="ORF">DX873_07475</name>
</gene>
<dbReference type="Proteomes" id="UP000261828">
    <property type="component" value="Unassembled WGS sequence"/>
</dbReference>
<name>A0A371JP17_9FLAO</name>
<dbReference type="EMBL" id="QTJX01000002">
    <property type="protein sequence ID" value="RDY59231.1"/>
    <property type="molecule type" value="Genomic_DNA"/>
</dbReference>